<dbReference type="AlphaFoldDB" id="A0A2J0Q7G2"/>
<accession>A0A2J0Q7G2</accession>
<dbReference type="Pfam" id="PF04308">
    <property type="entry name" value="RNaseH_like"/>
    <property type="match status" value="1"/>
</dbReference>
<organism evidence="1 2">
    <name type="scientific">Candidatus Yanofskybacteria bacterium CG10_big_fil_rev_8_21_14_0_10_36_16</name>
    <dbReference type="NCBI Taxonomy" id="1975096"/>
    <lineage>
        <taxon>Bacteria</taxon>
        <taxon>Candidatus Yanofskyibacteriota</taxon>
    </lineage>
</organism>
<dbReference type="PANTHER" id="PTHR39961">
    <property type="entry name" value="HYPOTHETICAL CYTOSOLIC PROTEIN"/>
    <property type="match status" value="1"/>
</dbReference>
<sequence>MNGRIKMKKTIDSNEYFNNPSKGKRMFLGVMADIIGFIAEEPNAKYSIVVGTDSEYKGSSVRLSASSSGKPKLRSLANGNGVVSRKEKEGVGTADFVSVVTIHRVGKGGKFFWKKMPAVDTFDRHDRMVKEAYYSIDLAHRVMAELRDKLKDLLYEFEIHLDIGHNGPTKELIQEIVGMVAGNGFTARIKPESYAASIVADKFV</sequence>
<dbReference type="InterPro" id="IPR007405">
    <property type="entry name" value="Phage_KVP40_Orf299"/>
</dbReference>
<evidence type="ECO:0000313" key="2">
    <source>
        <dbReference type="Proteomes" id="UP000228496"/>
    </source>
</evidence>
<name>A0A2J0Q7G2_9BACT</name>
<comment type="caution">
    <text evidence="1">The sequence shown here is derived from an EMBL/GenBank/DDBJ whole genome shotgun (WGS) entry which is preliminary data.</text>
</comment>
<dbReference type="EMBL" id="PCXQ01000004">
    <property type="protein sequence ID" value="PJE51013.1"/>
    <property type="molecule type" value="Genomic_DNA"/>
</dbReference>
<reference evidence="1 2" key="1">
    <citation type="submission" date="2017-09" db="EMBL/GenBank/DDBJ databases">
        <title>Depth-based differentiation of microbial function through sediment-hosted aquifers and enrichment of novel symbionts in the deep terrestrial subsurface.</title>
        <authorList>
            <person name="Probst A.J."/>
            <person name="Ladd B."/>
            <person name="Jarett J.K."/>
            <person name="Geller-Mcgrath D.E."/>
            <person name="Sieber C.M."/>
            <person name="Emerson J.B."/>
            <person name="Anantharaman K."/>
            <person name="Thomas B.C."/>
            <person name="Malmstrom R."/>
            <person name="Stieglmeier M."/>
            <person name="Klingl A."/>
            <person name="Woyke T."/>
            <person name="Ryan C.M."/>
            <person name="Banfield J.F."/>
        </authorList>
    </citation>
    <scope>NUCLEOTIDE SEQUENCE [LARGE SCALE GENOMIC DNA]</scope>
    <source>
        <strain evidence="1">CG10_big_fil_rev_8_21_14_0_10_36_16</strain>
    </source>
</reference>
<evidence type="ECO:0000313" key="1">
    <source>
        <dbReference type="EMBL" id="PJE51013.1"/>
    </source>
</evidence>
<dbReference type="PANTHER" id="PTHR39961:SF1">
    <property type="entry name" value="DUF458 DOMAIN-CONTAINING PROTEIN"/>
    <property type="match status" value="1"/>
</dbReference>
<gene>
    <name evidence="1" type="ORF">COV29_01930</name>
</gene>
<dbReference type="Proteomes" id="UP000228496">
    <property type="component" value="Unassembled WGS sequence"/>
</dbReference>
<protein>
    <submittedName>
        <fullName evidence="1">Uncharacterized protein</fullName>
    </submittedName>
</protein>
<proteinExistence type="predicted"/>